<dbReference type="InterPro" id="IPR036249">
    <property type="entry name" value="Thioredoxin-like_sf"/>
</dbReference>
<dbReference type="GO" id="GO:0006950">
    <property type="term" value="P:response to stress"/>
    <property type="evidence" value="ECO:0007669"/>
    <property type="project" value="UniProtKB-ARBA"/>
</dbReference>
<dbReference type="STRING" id="765698.Mesci_5805"/>
<dbReference type="eggNOG" id="COG0526">
    <property type="taxonomic scope" value="Bacteria"/>
</dbReference>
<feature type="domain" description="Thioredoxin" evidence="1">
    <location>
        <begin position="2"/>
        <end position="153"/>
    </location>
</feature>
<proteinExistence type="predicted"/>
<reference evidence="3" key="1">
    <citation type="submission" date="2011-01" db="EMBL/GenBank/DDBJ databases">
        <title>Complete sequence of chromosome of Mesorhizobium ciceri bv. biserrulae WSM1271.</title>
        <authorList>
            <person name="Lucas S."/>
            <person name="Copeland A."/>
            <person name="Lapidus A."/>
            <person name="Cheng J.-F."/>
            <person name="Goodwin L."/>
            <person name="Pitluck S."/>
            <person name="Teshima H."/>
            <person name="Detter J.C."/>
            <person name="Han C."/>
            <person name="Tapia R."/>
            <person name="Land M."/>
            <person name="Hauser L."/>
            <person name="Kyrpides N."/>
            <person name="Ivanova N."/>
            <person name="Nandasena K."/>
            <person name="Reeve W.G."/>
            <person name="Howieson J.G."/>
            <person name="O'Hara G."/>
            <person name="Tiwari R.P."/>
            <person name="Woyke T."/>
        </authorList>
    </citation>
    <scope>NUCLEOTIDE SEQUENCE [LARGE SCALE GENOMIC DNA]</scope>
    <source>
        <strain evidence="3">HAMBI 2942 / LMG 23838 / WSM1271</strain>
    </source>
</reference>
<dbReference type="CDD" id="cd02966">
    <property type="entry name" value="TlpA_like_family"/>
    <property type="match status" value="1"/>
</dbReference>
<dbReference type="KEGG" id="mci:Mesci_5805"/>
<evidence type="ECO:0000313" key="3">
    <source>
        <dbReference type="Proteomes" id="UP000007471"/>
    </source>
</evidence>
<dbReference type="Pfam" id="PF08534">
    <property type="entry name" value="Redoxin"/>
    <property type="match status" value="1"/>
</dbReference>
<dbReference type="InterPro" id="IPR011990">
    <property type="entry name" value="TPR-like_helical_dom_sf"/>
</dbReference>
<sequence>MLRIESPAPPIKVDTWLRGEPITNFQPGKVCLVEFWATWCGPCVAAIPHLMQLQEKYQDSGFEVVGIAASEQAPTADEARTKLDAWLTERFPNLNYRIAFDFTGEMNRLWMQASSSPGIPESFLVDGDGRIAFIGHPAELNEVLPKVLNGSWRSSNEARAADIRRIATSQRTARERARTKPIYAKLKPATQTEDWPAALSAVEEGLALMPDYIGFRQTQANLLLHKLRDMQSGLPVMRQLVEDAINKKNEAVSWMVMALNQLFDPAIDNAHLPRAERFAIGNTLSEQILTLNPPDGDGRLKFRCYLPVAQYYHESGNNARAIELIEAALESLDIPEPMPDHIKQTHLSPLLQALADYTGENACCGDFCVAPQSRLLNTKAEWPHEQRLQKA</sequence>
<dbReference type="Proteomes" id="UP000007471">
    <property type="component" value="Chromosome"/>
</dbReference>
<dbReference type="PROSITE" id="PS51352">
    <property type="entry name" value="THIOREDOXIN_2"/>
    <property type="match status" value="1"/>
</dbReference>
<accession>E8TIM6</accession>
<dbReference type="HOGENOM" id="CLU_056135_1_0_5"/>
<dbReference type="SUPFAM" id="SSF52833">
    <property type="entry name" value="Thioredoxin-like"/>
    <property type="match status" value="1"/>
</dbReference>
<dbReference type="Gene3D" id="1.25.40.10">
    <property type="entry name" value="Tetratricopeptide repeat domain"/>
    <property type="match status" value="1"/>
</dbReference>
<dbReference type="InterPro" id="IPR013740">
    <property type="entry name" value="Redoxin"/>
</dbReference>
<dbReference type="OrthoDB" id="9802923at2"/>
<dbReference type="Gene3D" id="3.40.30.10">
    <property type="entry name" value="Glutaredoxin"/>
    <property type="match status" value="1"/>
</dbReference>
<name>E8TIM6_MESCW</name>
<dbReference type="GeneID" id="90993055"/>
<protein>
    <submittedName>
        <fullName evidence="2">Redoxin domain protein</fullName>
    </submittedName>
</protein>
<dbReference type="PANTHER" id="PTHR42852:SF18">
    <property type="entry name" value="CHROMOSOME UNDETERMINED SCAFFOLD_47, WHOLE GENOME SHOTGUN SEQUENCE"/>
    <property type="match status" value="1"/>
</dbReference>
<dbReference type="GO" id="GO:0016491">
    <property type="term" value="F:oxidoreductase activity"/>
    <property type="evidence" value="ECO:0007669"/>
    <property type="project" value="InterPro"/>
</dbReference>
<dbReference type="EMBL" id="CP002447">
    <property type="protein sequence ID" value="ADV14831.1"/>
    <property type="molecule type" value="Genomic_DNA"/>
</dbReference>
<dbReference type="InterPro" id="IPR013766">
    <property type="entry name" value="Thioredoxin_domain"/>
</dbReference>
<dbReference type="RefSeq" id="WP_013533480.1">
    <property type="nucleotide sequence ID" value="NC_014923.1"/>
</dbReference>
<evidence type="ECO:0000259" key="1">
    <source>
        <dbReference type="PROSITE" id="PS51352"/>
    </source>
</evidence>
<organism evidence="2 3">
    <name type="scientific">Mesorhizobium ciceri biovar biserrulae (strain HAMBI 2942 / LMG 23838 / WSM1271)</name>
    <dbReference type="NCBI Taxonomy" id="765698"/>
    <lineage>
        <taxon>Bacteria</taxon>
        <taxon>Pseudomonadati</taxon>
        <taxon>Pseudomonadota</taxon>
        <taxon>Alphaproteobacteria</taxon>
        <taxon>Hyphomicrobiales</taxon>
        <taxon>Phyllobacteriaceae</taxon>
        <taxon>Mesorhizobium</taxon>
    </lineage>
</organism>
<dbReference type="PATRIC" id="fig|765698.3.peg.6309"/>
<dbReference type="AlphaFoldDB" id="E8TIM6"/>
<evidence type="ECO:0000313" key="2">
    <source>
        <dbReference type="EMBL" id="ADV14831.1"/>
    </source>
</evidence>
<gene>
    <name evidence="2" type="ordered locus">Mesci_5805</name>
</gene>
<dbReference type="PANTHER" id="PTHR42852">
    <property type="entry name" value="THIOL:DISULFIDE INTERCHANGE PROTEIN DSBE"/>
    <property type="match status" value="1"/>
</dbReference>
<dbReference type="InterPro" id="IPR050553">
    <property type="entry name" value="Thioredoxin_ResA/DsbE_sf"/>
</dbReference>